<dbReference type="Proteomes" id="UP001304300">
    <property type="component" value="Chromosome"/>
</dbReference>
<dbReference type="FunFam" id="3.40.630.70:FF:000001">
    <property type="entry name" value="Leucyl/phenylalanyl-tRNA--protein transferase"/>
    <property type="match status" value="1"/>
</dbReference>
<comment type="catalytic activity">
    <reaction evidence="4">
        <text>N-terminal L-arginyl-[protein] + L-leucyl-tRNA(Leu) = N-terminal L-leucyl-L-arginyl-[protein] + tRNA(Leu) + H(+)</text>
        <dbReference type="Rhea" id="RHEA:50416"/>
        <dbReference type="Rhea" id="RHEA-COMP:9613"/>
        <dbReference type="Rhea" id="RHEA-COMP:9622"/>
        <dbReference type="Rhea" id="RHEA-COMP:12672"/>
        <dbReference type="Rhea" id="RHEA-COMP:12673"/>
        <dbReference type="ChEBI" id="CHEBI:15378"/>
        <dbReference type="ChEBI" id="CHEBI:64719"/>
        <dbReference type="ChEBI" id="CHEBI:78442"/>
        <dbReference type="ChEBI" id="CHEBI:78494"/>
        <dbReference type="ChEBI" id="CHEBI:133044"/>
        <dbReference type="EC" id="2.3.2.6"/>
    </reaction>
</comment>
<dbReference type="Gene3D" id="3.30.70.3550">
    <property type="entry name" value="Leucyl/phenylalanyl-tRNA-protein transferase, N-terminal domain"/>
    <property type="match status" value="1"/>
</dbReference>
<dbReference type="Gene3D" id="3.40.630.70">
    <property type="entry name" value="Leucyl/phenylalanyl-tRNA-protein transferase, C-terminal domain"/>
    <property type="match status" value="1"/>
</dbReference>
<dbReference type="KEGG" id="puo:RZN69_02525"/>
<evidence type="ECO:0000256" key="1">
    <source>
        <dbReference type="ARBA" id="ARBA00022490"/>
    </source>
</evidence>
<comment type="catalytic activity">
    <reaction evidence="4">
        <text>L-phenylalanyl-tRNA(Phe) + an N-terminal L-alpha-aminoacyl-[protein] = an N-terminal L-phenylalanyl-L-alpha-aminoacyl-[protein] + tRNA(Phe)</text>
        <dbReference type="Rhea" id="RHEA:43632"/>
        <dbReference type="Rhea" id="RHEA-COMP:9668"/>
        <dbReference type="Rhea" id="RHEA-COMP:9699"/>
        <dbReference type="Rhea" id="RHEA-COMP:10636"/>
        <dbReference type="Rhea" id="RHEA-COMP:10637"/>
        <dbReference type="ChEBI" id="CHEBI:78442"/>
        <dbReference type="ChEBI" id="CHEBI:78531"/>
        <dbReference type="ChEBI" id="CHEBI:78597"/>
        <dbReference type="ChEBI" id="CHEBI:83561"/>
        <dbReference type="EC" id="2.3.2.6"/>
    </reaction>
</comment>
<keyword evidence="2 4" id="KW-0808">Transferase</keyword>
<comment type="similarity">
    <text evidence="4">Belongs to the L/F-transferase family.</text>
</comment>
<dbReference type="GO" id="GO:0030163">
    <property type="term" value="P:protein catabolic process"/>
    <property type="evidence" value="ECO:0007669"/>
    <property type="project" value="UniProtKB-UniRule"/>
</dbReference>
<protein>
    <recommendedName>
        <fullName evidence="4">Leucyl/phenylalanyl-tRNA--protein transferase</fullName>
        <ecNumber evidence="4">2.3.2.6</ecNumber>
    </recommendedName>
    <alternativeName>
        <fullName evidence="4">L/F-transferase</fullName>
    </alternativeName>
    <alternativeName>
        <fullName evidence="4">Leucyltransferase</fullName>
    </alternativeName>
    <alternativeName>
        <fullName evidence="4">Phenyalanyltransferase</fullName>
    </alternativeName>
</protein>
<dbReference type="InterPro" id="IPR042203">
    <property type="entry name" value="Leu/Phe-tRNA_Trfase_C"/>
</dbReference>
<gene>
    <name evidence="4 5" type="primary">aat</name>
    <name evidence="5" type="ORF">RZN69_02525</name>
</gene>
<sequence length="222" mass="24970">MNGFGISFPDPRQAPDDGPLAVGGDLSVQTLGRAYAAGIFPWYDASSPILWWCPNPRFVLRPNEVHISHSLEKTLKESTWKVTFDQNFSAVIRACARTSRPGQKGTWITPEMMQAYEKFHEEGYAHSVEVWDGEALVGGLYGVAIGHAFFGESMFHRIPDASKVGFVHLVKQLCKWNFKLIDCQQKTAHLARFGAKEWPRNQFLDELAEAVSLARPFGKWNS</sequence>
<dbReference type="AlphaFoldDB" id="A0AAQ3QS29"/>
<dbReference type="NCBIfam" id="TIGR00667">
    <property type="entry name" value="aat"/>
    <property type="match status" value="1"/>
</dbReference>
<evidence type="ECO:0000313" key="5">
    <source>
        <dbReference type="EMBL" id="WOO41948.1"/>
    </source>
</evidence>
<dbReference type="PANTHER" id="PTHR30098">
    <property type="entry name" value="LEUCYL/PHENYLALANYL-TRNA--PROTEIN TRANSFERASE"/>
    <property type="match status" value="1"/>
</dbReference>
<dbReference type="InterPro" id="IPR016181">
    <property type="entry name" value="Acyl_CoA_acyltransferase"/>
</dbReference>
<reference evidence="5 6" key="1">
    <citation type="submission" date="2023-10" db="EMBL/GenBank/DDBJ databases">
        <title>Rubellicoccus peritrichatus gen. nov., sp. nov., isolated from an algae of coral reef tank.</title>
        <authorList>
            <person name="Luo J."/>
        </authorList>
    </citation>
    <scope>NUCLEOTIDE SEQUENCE [LARGE SCALE GENOMIC DNA]</scope>
    <source>
        <strain evidence="5 6">CR14</strain>
    </source>
</reference>
<evidence type="ECO:0000256" key="4">
    <source>
        <dbReference type="HAMAP-Rule" id="MF_00688"/>
    </source>
</evidence>
<keyword evidence="1 4" id="KW-0963">Cytoplasm</keyword>
<dbReference type="InterPro" id="IPR042221">
    <property type="entry name" value="Leu/Phe-tRNA_Trfase_N"/>
</dbReference>
<comment type="subcellular location">
    <subcellularLocation>
        <location evidence="4">Cytoplasm</location>
    </subcellularLocation>
</comment>
<accession>A0AAQ3QS29</accession>
<proteinExistence type="inferred from homology"/>
<comment type="catalytic activity">
    <reaction evidence="4">
        <text>N-terminal L-lysyl-[protein] + L-leucyl-tRNA(Leu) = N-terminal L-leucyl-L-lysyl-[protein] + tRNA(Leu) + H(+)</text>
        <dbReference type="Rhea" id="RHEA:12340"/>
        <dbReference type="Rhea" id="RHEA-COMP:9613"/>
        <dbReference type="Rhea" id="RHEA-COMP:9622"/>
        <dbReference type="Rhea" id="RHEA-COMP:12670"/>
        <dbReference type="Rhea" id="RHEA-COMP:12671"/>
        <dbReference type="ChEBI" id="CHEBI:15378"/>
        <dbReference type="ChEBI" id="CHEBI:65249"/>
        <dbReference type="ChEBI" id="CHEBI:78442"/>
        <dbReference type="ChEBI" id="CHEBI:78494"/>
        <dbReference type="ChEBI" id="CHEBI:133043"/>
        <dbReference type="EC" id="2.3.2.6"/>
    </reaction>
</comment>
<organism evidence="5 6">
    <name type="scientific">Rubellicoccus peritrichatus</name>
    <dbReference type="NCBI Taxonomy" id="3080537"/>
    <lineage>
        <taxon>Bacteria</taxon>
        <taxon>Pseudomonadati</taxon>
        <taxon>Verrucomicrobiota</taxon>
        <taxon>Opitutia</taxon>
        <taxon>Puniceicoccales</taxon>
        <taxon>Cerasicoccaceae</taxon>
        <taxon>Rubellicoccus</taxon>
    </lineage>
</organism>
<keyword evidence="6" id="KW-1185">Reference proteome</keyword>
<dbReference type="GO" id="GO:0005737">
    <property type="term" value="C:cytoplasm"/>
    <property type="evidence" value="ECO:0007669"/>
    <property type="project" value="UniProtKB-SubCell"/>
</dbReference>
<dbReference type="SUPFAM" id="SSF55729">
    <property type="entry name" value="Acyl-CoA N-acyltransferases (Nat)"/>
    <property type="match status" value="1"/>
</dbReference>
<dbReference type="GO" id="GO:0008914">
    <property type="term" value="F:leucyl-tRNA--protein transferase activity"/>
    <property type="evidence" value="ECO:0007669"/>
    <property type="project" value="UniProtKB-UniRule"/>
</dbReference>
<dbReference type="PANTHER" id="PTHR30098:SF2">
    <property type="entry name" value="LEUCYL_PHENYLALANYL-TRNA--PROTEIN TRANSFERASE"/>
    <property type="match status" value="1"/>
</dbReference>
<dbReference type="Pfam" id="PF03588">
    <property type="entry name" value="Leu_Phe_trans"/>
    <property type="match status" value="1"/>
</dbReference>
<dbReference type="RefSeq" id="WP_317834432.1">
    <property type="nucleotide sequence ID" value="NZ_CP136920.1"/>
</dbReference>
<comment type="function">
    <text evidence="4">Functions in the N-end rule pathway of protein degradation where it conjugates Leu, Phe and, less efficiently, Met from aminoacyl-tRNAs to the N-termini of proteins containing an N-terminal arginine or lysine.</text>
</comment>
<evidence type="ECO:0000313" key="6">
    <source>
        <dbReference type="Proteomes" id="UP001304300"/>
    </source>
</evidence>
<dbReference type="HAMAP" id="MF_00688">
    <property type="entry name" value="Leu_Phe_trans"/>
    <property type="match status" value="1"/>
</dbReference>
<keyword evidence="3 4" id="KW-0012">Acyltransferase</keyword>
<evidence type="ECO:0000256" key="2">
    <source>
        <dbReference type="ARBA" id="ARBA00022679"/>
    </source>
</evidence>
<name>A0AAQ3QS29_9BACT</name>
<dbReference type="EMBL" id="CP136920">
    <property type="protein sequence ID" value="WOO41948.1"/>
    <property type="molecule type" value="Genomic_DNA"/>
</dbReference>
<evidence type="ECO:0000256" key="3">
    <source>
        <dbReference type="ARBA" id="ARBA00023315"/>
    </source>
</evidence>
<dbReference type="EC" id="2.3.2.6" evidence="4"/>
<dbReference type="InterPro" id="IPR004616">
    <property type="entry name" value="Leu/Phe-tRNA_Trfase"/>
</dbReference>